<dbReference type="Proteomes" id="UP001163255">
    <property type="component" value="Chromosome"/>
</dbReference>
<organism evidence="2 3">
    <name type="scientific">Endozoicomonas euniceicola</name>
    <dbReference type="NCBI Taxonomy" id="1234143"/>
    <lineage>
        <taxon>Bacteria</taxon>
        <taxon>Pseudomonadati</taxon>
        <taxon>Pseudomonadota</taxon>
        <taxon>Gammaproteobacteria</taxon>
        <taxon>Oceanospirillales</taxon>
        <taxon>Endozoicomonadaceae</taxon>
        <taxon>Endozoicomonas</taxon>
    </lineage>
</organism>
<gene>
    <name evidence="2" type="ORF">NX720_06685</name>
</gene>
<feature type="compositionally biased region" description="Polar residues" evidence="1">
    <location>
        <begin position="67"/>
        <end position="77"/>
    </location>
</feature>
<name>A0ABY6GZW8_9GAMM</name>
<protein>
    <submittedName>
        <fullName evidence="2">Uncharacterized protein</fullName>
    </submittedName>
</protein>
<dbReference type="RefSeq" id="WP_262600217.1">
    <property type="nucleotide sequence ID" value="NZ_CP103300.1"/>
</dbReference>
<sequence>MTYSHMGNRYHDPVNDRMHVRHMVGGHNSAIDNEVVSSMKSATTIAKKPATRLTRHFLVNEVPLLSPASSNSGQKNAVSFIPETDGI</sequence>
<evidence type="ECO:0000313" key="2">
    <source>
        <dbReference type="EMBL" id="UYM17591.1"/>
    </source>
</evidence>
<accession>A0ABY6GZW8</accession>
<proteinExistence type="predicted"/>
<reference evidence="2" key="1">
    <citation type="submission" date="2022-10" db="EMBL/GenBank/DDBJ databases">
        <title>Completed Genome Sequence of two octocoral isolated bacterium, Endozoicomonas euniceicola EF212T and Endozoicomonas gorgoniicola PS125T.</title>
        <authorList>
            <person name="Chiou Y.-J."/>
            <person name="Chen Y.-H."/>
        </authorList>
    </citation>
    <scope>NUCLEOTIDE SEQUENCE</scope>
    <source>
        <strain evidence="2">EF212</strain>
    </source>
</reference>
<evidence type="ECO:0000313" key="3">
    <source>
        <dbReference type="Proteomes" id="UP001163255"/>
    </source>
</evidence>
<dbReference type="EMBL" id="CP103300">
    <property type="protein sequence ID" value="UYM17591.1"/>
    <property type="molecule type" value="Genomic_DNA"/>
</dbReference>
<feature type="region of interest" description="Disordered" evidence="1">
    <location>
        <begin position="65"/>
        <end position="87"/>
    </location>
</feature>
<keyword evidence="3" id="KW-1185">Reference proteome</keyword>
<evidence type="ECO:0000256" key="1">
    <source>
        <dbReference type="SAM" id="MobiDB-lite"/>
    </source>
</evidence>